<evidence type="ECO:0000313" key="3">
    <source>
        <dbReference type="Proteomes" id="UP001302602"/>
    </source>
</evidence>
<dbReference type="Proteomes" id="UP001302602">
    <property type="component" value="Unassembled WGS sequence"/>
</dbReference>
<reference evidence="2" key="2">
    <citation type="submission" date="2023-05" db="EMBL/GenBank/DDBJ databases">
        <authorList>
            <consortium name="Lawrence Berkeley National Laboratory"/>
            <person name="Steindorff A."/>
            <person name="Hensen N."/>
            <person name="Bonometti L."/>
            <person name="Westerberg I."/>
            <person name="Brannstrom I.O."/>
            <person name="Guillou S."/>
            <person name="Cros-Aarteil S."/>
            <person name="Calhoun S."/>
            <person name="Haridas S."/>
            <person name="Kuo A."/>
            <person name="Mondo S."/>
            <person name="Pangilinan J."/>
            <person name="Riley R."/>
            <person name="Labutti K."/>
            <person name="Andreopoulos B."/>
            <person name="Lipzen A."/>
            <person name="Chen C."/>
            <person name="Yanf M."/>
            <person name="Daum C."/>
            <person name="Ng V."/>
            <person name="Clum A."/>
            <person name="Ohm R."/>
            <person name="Martin F."/>
            <person name="Silar P."/>
            <person name="Natvig D."/>
            <person name="Lalanne C."/>
            <person name="Gautier V."/>
            <person name="Ament-Velasquez S.L."/>
            <person name="Kruys A."/>
            <person name="Hutchinson M.I."/>
            <person name="Powell A.J."/>
            <person name="Barry K."/>
            <person name="Miller A.N."/>
            <person name="Grigoriev I.V."/>
            <person name="Debuchy R."/>
            <person name="Gladieux P."/>
            <person name="Thoren M.H."/>
            <person name="Johannesson H."/>
        </authorList>
    </citation>
    <scope>NUCLEOTIDE SEQUENCE</scope>
    <source>
        <strain evidence="2">CBS 731.68</strain>
    </source>
</reference>
<keyword evidence="3" id="KW-1185">Reference proteome</keyword>
<dbReference type="GeneID" id="87832005"/>
<gene>
    <name evidence="2" type="ORF">N657DRAFT_664403</name>
</gene>
<dbReference type="EMBL" id="MU853229">
    <property type="protein sequence ID" value="KAK4123389.1"/>
    <property type="molecule type" value="Genomic_DNA"/>
</dbReference>
<dbReference type="AlphaFoldDB" id="A0AAN6TZG4"/>
<dbReference type="RefSeq" id="XP_062647160.1">
    <property type="nucleotide sequence ID" value="XM_062795236.1"/>
</dbReference>
<organism evidence="2 3">
    <name type="scientific">Parathielavia appendiculata</name>
    <dbReference type="NCBI Taxonomy" id="2587402"/>
    <lineage>
        <taxon>Eukaryota</taxon>
        <taxon>Fungi</taxon>
        <taxon>Dikarya</taxon>
        <taxon>Ascomycota</taxon>
        <taxon>Pezizomycotina</taxon>
        <taxon>Sordariomycetes</taxon>
        <taxon>Sordariomycetidae</taxon>
        <taxon>Sordariales</taxon>
        <taxon>Chaetomiaceae</taxon>
        <taxon>Parathielavia</taxon>
    </lineage>
</organism>
<feature type="region of interest" description="Disordered" evidence="1">
    <location>
        <begin position="689"/>
        <end position="733"/>
    </location>
</feature>
<evidence type="ECO:0000313" key="2">
    <source>
        <dbReference type="EMBL" id="KAK4123389.1"/>
    </source>
</evidence>
<accession>A0AAN6TZG4</accession>
<comment type="caution">
    <text evidence="2">The sequence shown here is derived from an EMBL/GenBank/DDBJ whole genome shotgun (WGS) entry which is preliminary data.</text>
</comment>
<feature type="compositionally biased region" description="Low complexity" evidence="1">
    <location>
        <begin position="704"/>
        <end position="731"/>
    </location>
</feature>
<reference evidence="2" key="1">
    <citation type="journal article" date="2023" name="Mol. Phylogenet. Evol.">
        <title>Genome-scale phylogeny and comparative genomics of the fungal order Sordariales.</title>
        <authorList>
            <person name="Hensen N."/>
            <person name="Bonometti L."/>
            <person name="Westerberg I."/>
            <person name="Brannstrom I.O."/>
            <person name="Guillou S."/>
            <person name="Cros-Aarteil S."/>
            <person name="Calhoun S."/>
            <person name="Haridas S."/>
            <person name="Kuo A."/>
            <person name="Mondo S."/>
            <person name="Pangilinan J."/>
            <person name="Riley R."/>
            <person name="LaButti K."/>
            <person name="Andreopoulos B."/>
            <person name="Lipzen A."/>
            <person name="Chen C."/>
            <person name="Yan M."/>
            <person name="Daum C."/>
            <person name="Ng V."/>
            <person name="Clum A."/>
            <person name="Steindorff A."/>
            <person name="Ohm R.A."/>
            <person name="Martin F."/>
            <person name="Silar P."/>
            <person name="Natvig D.O."/>
            <person name="Lalanne C."/>
            <person name="Gautier V."/>
            <person name="Ament-Velasquez S.L."/>
            <person name="Kruys A."/>
            <person name="Hutchinson M.I."/>
            <person name="Powell A.J."/>
            <person name="Barry K."/>
            <person name="Miller A.N."/>
            <person name="Grigoriev I.V."/>
            <person name="Debuchy R."/>
            <person name="Gladieux P."/>
            <person name="Hiltunen Thoren M."/>
            <person name="Johannesson H."/>
        </authorList>
    </citation>
    <scope>NUCLEOTIDE SEQUENCE</scope>
    <source>
        <strain evidence="2">CBS 731.68</strain>
    </source>
</reference>
<feature type="compositionally biased region" description="Basic and acidic residues" evidence="1">
    <location>
        <begin position="693"/>
        <end position="703"/>
    </location>
</feature>
<evidence type="ECO:0000256" key="1">
    <source>
        <dbReference type="SAM" id="MobiDB-lite"/>
    </source>
</evidence>
<name>A0AAN6TZG4_9PEZI</name>
<protein>
    <submittedName>
        <fullName evidence="2">Uncharacterized protein</fullName>
    </submittedName>
</protein>
<sequence length="767" mass="86146">MQKWFKTSQAALQRTVVGVVGSTGRRKSSAINATECLIAYNDSEREDGRYRAEVYFICREDWVKELRVLCDDMHTDQSSFDMEQPSSDSSAAIAQDKIRSVYPFLKSDEVKKTRFDIHGLRFASATAEHFLGLLERFIDSKEKTRGRKTDLGAMKYWPLIKAVKVFVRSPILKSGLLTWIQMPLALSSHPIYIQDCSGLWVVAPITRAAGGRFAHNLLRDSITFICSKADDIPVTEALKTVPEHHPTHRPHMETGLLENDQCDTKIEELRSAMDGSDDEDEVSVSPGRSLNRALWVAAIEARKRQEPSASEAEPGKEQAETRLATLRADSNELKKSCQPHQKALKEVKYEIKSCKSEAKHACIKYRNDSFDPAHLRRDYTEVARRLPVFCKHALDIAGGTRAVACRQFFRDLRLFISSLHLQIVLSDQPLRLADDLRQKEIQALARAVDELRKELVTTIRKVVIYKFRLATMTASDAAISTASSWIARKDDDGLAYQSFRTTCLQEMLDDVAESLGGILRAFRKQMSQRQQLTKSSHFALATRQVRIMENDLKDTTELEGILSSGQKEASRLPIPVIAEGMADAYAYVNKESVHGAGCYKRIKNHFMHHLETERIDMFQMAAQRTKDALSATLDGLEAAHIDNDYGTLLMDENMFKELTAARESIRKMLAQVDERFERVLRGPVESTGTGLVEEARATEENREAPAAAVHSHVPSELSLSGPSTPTTPGTEISTATGSVDILCIKPEPSSRRLSMKIYHCGISERRL</sequence>
<proteinExistence type="predicted"/>
<dbReference type="PANTHER" id="PTHR36681">
    <property type="entry name" value="NUCLEAR GTPASE, GERMINAL CENTER-ASSOCIATED, TANDEM DUPLICATE 3"/>
    <property type="match status" value="1"/>
</dbReference>
<dbReference type="PANTHER" id="PTHR36681:SF3">
    <property type="entry name" value="NUCLEAR GTPASE, GERMINAL CENTER-ASSOCIATED, TANDEM DUPLICATE 3"/>
    <property type="match status" value="1"/>
</dbReference>